<sequence>MYIAIGPWPLDVTCTRLIVRSQGKRHVYFCTRLEPSPPIVARDLTVTSVSLSKDAAFVRASLREFGFRLRQIEIAEDIVRRRGHLAPKQRSLISSQRCGSSYSNPEVAQYRRGAIYIVVEVFGARPRSRSAATCGGYGVARFVPQPFSCEGRITYCGRVSRNLVHWSSESRRARLAAPLSGLLACGPSEPGEPAVGGLSQCEKAICGANRCTGGGGRNDARRGKRGKPQ</sequence>
<gene>
    <name evidence="2" type="ORF">IPOD504_LOCUS2771</name>
</gene>
<accession>A0ABN8HX77</accession>
<feature type="non-terminal residue" evidence="2">
    <location>
        <position position="1"/>
    </location>
</feature>
<feature type="region of interest" description="Disordered" evidence="1">
    <location>
        <begin position="210"/>
        <end position="229"/>
    </location>
</feature>
<dbReference type="Proteomes" id="UP000837857">
    <property type="component" value="Chromosome 12"/>
</dbReference>
<evidence type="ECO:0000256" key="1">
    <source>
        <dbReference type="SAM" id="MobiDB-lite"/>
    </source>
</evidence>
<dbReference type="EMBL" id="OW152824">
    <property type="protein sequence ID" value="CAH2040734.1"/>
    <property type="molecule type" value="Genomic_DNA"/>
</dbReference>
<protein>
    <submittedName>
        <fullName evidence="2">Uncharacterized protein</fullName>
    </submittedName>
</protein>
<evidence type="ECO:0000313" key="3">
    <source>
        <dbReference type="Proteomes" id="UP000837857"/>
    </source>
</evidence>
<organism evidence="2 3">
    <name type="scientific">Iphiclides podalirius</name>
    <name type="common">scarce swallowtail</name>
    <dbReference type="NCBI Taxonomy" id="110791"/>
    <lineage>
        <taxon>Eukaryota</taxon>
        <taxon>Metazoa</taxon>
        <taxon>Ecdysozoa</taxon>
        <taxon>Arthropoda</taxon>
        <taxon>Hexapoda</taxon>
        <taxon>Insecta</taxon>
        <taxon>Pterygota</taxon>
        <taxon>Neoptera</taxon>
        <taxon>Endopterygota</taxon>
        <taxon>Lepidoptera</taxon>
        <taxon>Glossata</taxon>
        <taxon>Ditrysia</taxon>
        <taxon>Papilionoidea</taxon>
        <taxon>Papilionidae</taxon>
        <taxon>Papilioninae</taxon>
        <taxon>Iphiclides</taxon>
    </lineage>
</organism>
<evidence type="ECO:0000313" key="2">
    <source>
        <dbReference type="EMBL" id="CAH2040734.1"/>
    </source>
</evidence>
<proteinExistence type="predicted"/>
<name>A0ABN8HX77_9NEOP</name>
<reference evidence="2" key="1">
    <citation type="submission" date="2022-03" db="EMBL/GenBank/DDBJ databases">
        <authorList>
            <person name="Martin H S."/>
        </authorList>
    </citation>
    <scope>NUCLEOTIDE SEQUENCE</scope>
</reference>
<keyword evidence="3" id="KW-1185">Reference proteome</keyword>